<dbReference type="InterPro" id="IPR007892">
    <property type="entry name" value="CHASE4"/>
</dbReference>
<evidence type="ECO:0000256" key="6">
    <source>
        <dbReference type="SAM" id="Phobius"/>
    </source>
</evidence>
<comment type="similarity">
    <text evidence="4">Belongs to the methyl-accepting chemotaxis (MCP) protein family.</text>
</comment>
<keyword evidence="6" id="KW-0472">Membrane</keyword>
<dbReference type="Pfam" id="PF05228">
    <property type="entry name" value="CHASE4"/>
    <property type="match status" value="1"/>
</dbReference>
<feature type="transmembrane region" description="Helical" evidence="6">
    <location>
        <begin position="277"/>
        <end position="300"/>
    </location>
</feature>
<dbReference type="Gene3D" id="1.10.287.950">
    <property type="entry name" value="Methyl-accepting chemotaxis protein"/>
    <property type="match status" value="1"/>
</dbReference>
<keyword evidence="2 6" id="KW-1133">Transmembrane helix</keyword>
<feature type="domain" description="Methyl-accepting transducer" evidence="7">
    <location>
        <begin position="347"/>
        <end position="574"/>
    </location>
</feature>
<dbReference type="RefSeq" id="WP_344619655.1">
    <property type="nucleotide sequence ID" value="NZ_BAAARV010000107.1"/>
</dbReference>
<dbReference type="InterPro" id="IPR004089">
    <property type="entry name" value="MCPsignal_dom"/>
</dbReference>
<evidence type="ECO:0000313" key="10">
    <source>
        <dbReference type="Proteomes" id="UP001501444"/>
    </source>
</evidence>
<evidence type="ECO:0000259" key="8">
    <source>
        <dbReference type="PROSITE" id="PS50885"/>
    </source>
</evidence>
<dbReference type="Pfam" id="PF00015">
    <property type="entry name" value="MCPsignal"/>
    <property type="match status" value="1"/>
</dbReference>
<evidence type="ECO:0000256" key="4">
    <source>
        <dbReference type="ARBA" id="ARBA00029447"/>
    </source>
</evidence>
<dbReference type="SUPFAM" id="SSF58104">
    <property type="entry name" value="Methyl-accepting chemotaxis protein (MCP) signaling domain"/>
    <property type="match status" value="1"/>
</dbReference>
<name>A0ABN3HUG4_9ACTN</name>
<keyword evidence="1 6" id="KW-0812">Transmembrane</keyword>
<protein>
    <recommendedName>
        <fullName evidence="11">Methyl-accepting chemotaxis protein</fullName>
    </recommendedName>
</protein>
<evidence type="ECO:0000256" key="5">
    <source>
        <dbReference type="PROSITE-ProRule" id="PRU00284"/>
    </source>
</evidence>
<gene>
    <name evidence="9" type="ORF">GCM10010170_098560</name>
</gene>
<dbReference type="SMART" id="SM00283">
    <property type="entry name" value="MA"/>
    <property type="match status" value="1"/>
</dbReference>
<proteinExistence type="inferred from homology"/>
<evidence type="ECO:0000256" key="2">
    <source>
        <dbReference type="ARBA" id="ARBA00022989"/>
    </source>
</evidence>
<dbReference type="PANTHER" id="PTHR32089">
    <property type="entry name" value="METHYL-ACCEPTING CHEMOTAXIS PROTEIN MCPB"/>
    <property type="match status" value="1"/>
</dbReference>
<feature type="domain" description="HAMP" evidence="8">
    <location>
        <begin position="298"/>
        <end position="351"/>
    </location>
</feature>
<dbReference type="InterPro" id="IPR003660">
    <property type="entry name" value="HAMP_dom"/>
</dbReference>
<evidence type="ECO:0000313" key="9">
    <source>
        <dbReference type="EMBL" id="GAA2387539.1"/>
    </source>
</evidence>
<organism evidence="9 10">
    <name type="scientific">Dactylosporangium salmoneum</name>
    <dbReference type="NCBI Taxonomy" id="53361"/>
    <lineage>
        <taxon>Bacteria</taxon>
        <taxon>Bacillati</taxon>
        <taxon>Actinomycetota</taxon>
        <taxon>Actinomycetes</taxon>
        <taxon>Micromonosporales</taxon>
        <taxon>Micromonosporaceae</taxon>
        <taxon>Dactylosporangium</taxon>
    </lineage>
</organism>
<keyword evidence="3 5" id="KW-0807">Transducer</keyword>
<evidence type="ECO:0000259" key="7">
    <source>
        <dbReference type="PROSITE" id="PS50111"/>
    </source>
</evidence>
<dbReference type="SUPFAM" id="SSF141371">
    <property type="entry name" value="PilZ domain-like"/>
    <property type="match status" value="1"/>
</dbReference>
<dbReference type="EMBL" id="BAAARV010000107">
    <property type="protein sequence ID" value="GAA2387539.1"/>
    <property type="molecule type" value="Genomic_DNA"/>
</dbReference>
<accession>A0ABN3HUG4</accession>
<keyword evidence="10" id="KW-1185">Reference proteome</keyword>
<evidence type="ECO:0000256" key="3">
    <source>
        <dbReference type="ARBA" id="ARBA00023224"/>
    </source>
</evidence>
<sequence length="692" mass="72952">MGLDARRLTRRLLPVAAALAGLIAAFLVMQWITTGAFERLESRQVAQDADRIRIGLDAQAQLLSAFGATNGVWDNSFNDVANSDKGGFATDFPPATQHQILDVDGFLGVGADGALRVGGMTTDADAFGLPPSQLRDPVVLRKLFDPKARAGEATCGVVTADAPYLFCGVPTFPSTGAGTPSGGMVMLKRLDTDRVARLGKAIALPVALAGSGVRPGAEAQPQLHSQLGALDIATSIVGARHIAVDASIGTVNGDTVVLESVAARPIHAAASSTAVKLFLFVAAATVVLVVVMLWSVRAALRRRVGPLRRTTEQIITSGNRLLRIRPEGSDDIAVLGRTIDDMLDAMHEQEIRLQQEQVAKEAQLMTTNVRQQLAEQTVRRRAGQVIDDTSGAVLSELRNVMLQADEVLCAADAIEQQAHAADRVTRGVVERAGEASTVIQAVTSSLGRVEGIANLIAGVAGQTNLLALNATIEAVRAGEAGRGFSVVAGEVKSLASKTKDSTDEITDTVSALSANTSAMSGVITDMSQGVNAVGDVTARLSDVAVRQRSSVEQLVGSVREAIARIETLAQVTDRLERRRHSRATVEGTLLLRHNGQELKADLLDLSVSGLRCGFRPGERPPIGTDLDLTLRLGEEELHLRGRAVRHIASDEPSDELGIEFSDASPQTIATIGDYIRALLAPAGTEVSTTVPA</sequence>
<evidence type="ECO:0000256" key="1">
    <source>
        <dbReference type="ARBA" id="ARBA00022692"/>
    </source>
</evidence>
<dbReference type="PROSITE" id="PS50111">
    <property type="entry name" value="CHEMOTAXIS_TRANSDUC_2"/>
    <property type="match status" value="1"/>
</dbReference>
<reference evidence="9 10" key="1">
    <citation type="journal article" date="2019" name="Int. J. Syst. Evol. Microbiol.">
        <title>The Global Catalogue of Microorganisms (GCM) 10K type strain sequencing project: providing services to taxonomists for standard genome sequencing and annotation.</title>
        <authorList>
            <consortium name="The Broad Institute Genomics Platform"/>
            <consortium name="The Broad Institute Genome Sequencing Center for Infectious Disease"/>
            <person name="Wu L."/>
            <person name="Ma J."/>
        </authorList>
    </citation>
    <scope>NUCLEOTIDE SEQUENCE [LARGE SCALE GENOMIC DNA]</scope>
    <source>
        <strain evidence="9 10">JCM 3272</strain>
    </source>
</reference>
<dbReference type="PANTHER" id="PTHR32089:SF112">
    <property type="entry name" value="LYSOZYME-LIKE PROTEIN-RELATED"/>
    <property type="match status" value="1"/>
</dbReference>
<dbReference type="InterPro" id="IPR009875">
    <property type="entry name" value="PilZ_domain"/>
</dbReference>
<comment type="caution">
    <text evidence="9">The sequence shown here is derived from an EMBL/GenBank/DDBJ whole genome shotgun (WGS) entry which is preliminary data.</text>
</comment>
<dbReference type="PROSITE" id="PS50885">
    <property type="entry name" value="HAMP"/>
    <property type="match status" value="1"/>
</dbReference>
<evidence type="ECO:0008006" key="11">
    <source>
        <dbReference type="Google" id="ProtNLM"/>
    </source>
</evidence>
<dbReference type="Gene3D" id="6.10.340.10">
    <property type="match status" value="1"/>
</dbReference>
<dbReference type="Gene3D" id="2.40.10.220">
    <property type="entry name" value="predicted glycosyltransferase like domains"/>
    <property type="match status" value="1"/>
</dbReference>
<dbReference type="Pfam" id="PF07238">
    <property type="entry name" value="PilZ"/>
    <property type="match status" value="1"/>
</dbReference>
<dbReference type="Proteomes" id="UP001501444">
    <property type="component" value="Unassembled WGS sequence"/>
</dbReference>
<feature type="transmembrane region" description="Helical" evidence="6">
    <location>
        <begin position="12"/>
        <end position="32"/>
    </location>
</feature>